<evidence type="ECO:0000313" key="2">
    <source>
        <dbReference type="Proteomes" id="UP000327487"/>
    </source>
</evidence>
<reference evidence="1 2" key="1">
    <citation type="submission" date="2019-07" db="EMBL/GenBank/DDBJ databases">
        <authorList>
            <person name="Zack K."/>
            <person name="Stoner T.H."/>
            <person name="Garlena R.A."/>
            <person name="Russell D.A."/>
            <person name="Pope W.H."/>
            <person name="Jacobs-Sera D."/>
            <person name="Hatfull G.F."/>
        </authorList>
    </citation>
    <scope>NUCLEOTIDE SEQUENCE [LARGE SCALE GENOMIC DNA]</scope>
</reference>
<protein>
    <submittedName>
        <fullName evidence="1">Uncharacterized protein</fullName>
    </submittedName>
</protein>
<proteinExistence type="predicted"/>
<dbReference type="RefSeq" id="YP_010055777.1">
    <property type="nucleotide sequence ID" value="NC_054669.1"/>
</dbReference>
<keyword evidence="2" id="KW-1185">Reference proteome</keyword>
<dbReference type="GeneID" id="64471716"/>
<accession>A0A5J6TNT8</accession>
<evidence type="ECO:0000313" key="1">
    <source>
        <dbReference type="EMBL" id="QFG12490.1"/>
    </source>
</evidence>
<organism evidence="1 2">
    <name type="scientific">Streptomyces phage Alvy</name>
    <dbReference type="NCBI Taxonomy" id="2599888"/>
    <lineage>
        <taxon>Viruses</taxon>
        <taxon>Duplodnaviria</taxon>
        <taxon>Heunggongvirae</taxon>
        <taxon>Uroviricota</taxon>
        <taxon>Caudoviricetes</taxon>
        <taxon>Arquatrovirinae</taxon>
        <taxon>Caelumvirus</taxon>
        <taxon>Caelumvirus alvy</taxon>
    </lineage>
</organism>
<name>A0A5J6TNT8_9CAUD</name>
<sequence>MNQPIETERSHMKLFGGTTVLLDARRNREDSDGEAGFFRRAVNLG</sequence>
<gene>
    <name evidence="1" type="primary">83</name>
    <name evidence="1" type="ORF">SEA_ALVY_83</name>
</gene>
<dbReference type="EMBL" id="MN234208">
    <property type="protein sequence ID" value="QFG12490.1"/>
    <property type="molecule type" value="Genomic_DNA"/>
</dbReference>
<dbReference type="KEGG" id="vg:64471716"/>
<dbReference type="Proteomes" id="UP000327487">
    <property type="component" value="Segment"/>
</dbReference>